<gene>
    <name evidence="1" type="ORF">TMSB3V08_LOCUS6415</name>
</gene>
<protein>
    <submittedName>
        <fullName evidence="1">Uncharacterized protein</fullName>
    </submittedName>
</protein>
<proteinExistence type="predicted"/>
<reference evidence="1" key="1">
    <citation type="submission" date="2020-11" db="EMBL/GenBank/DDBJ databases">
        <authorList>
            <person name="Tran Van P."/>
        </authorList>
    </citation>
    <scope>NUCLEOTIDE SEQUENCE</scope>
</reference>
<evidence type="ECO:0000313" key="1">
    <source>
        <dbReference type="EMBL" id="CAD7429638.1"/>
    </source>
</evidence>
<organism evidence="1">
    <name type="scientific">Timema monikensis</name>
    <dbReference type="NCBI Taxonomy" id="170555"/>
    <lineage>
        <taxon>Eukaryota</taxon>
        <taxon>Metazoa</taxon>
        <taxon>Ecdysozoa</taxon>
        <taxon>Arthropoda</taxon>
        <taxon>Hexapoda</taxon>
        <taxon>Insecta</taxon>
        <taxon>Pterygota</taxon>
        <taxon>Neoptera</taxon>
        <taxon>Polyneoptera</taxon>
        <taxon>Phasmatodea</taxon>
        <taxon>Timematodea</taxon>
        <taxon>Timematoidea</taxon>
        <taxon>Timematidae</taxon>
        <taxon>Timema</taxon>
    </lineage>
</organism>
<dbReference type="EMBL" id="OB794161">
    <property type="protein sequence ID" value="CAD7429638.1"/>
    <property type="molecule type" value="Genomic_DNA"/>
</dbReference>
<sequence>MTTSLRRWCKAHIKHLCHVFEAGPNFNFQPQPVIGSSYELVLRKLKLINFNGVRTPESVPGPRIEPSTPGHPALAKYMIVYVVGDLVPPSDQSHHASIALINERVAGDGLYIPGGIQCSRGVLLAALFPDLAPRGKKAVIVSAHIVQGKESRDRVCPHSPGERKP</sequence>
<accession>A0A7R9EBK9</accession>
<name>A0A7R9EBK9_9NEOP</name>
<dbReference type="AlphaFoldDB" id="A0A7R9EBK9"/>